<name>A0A202CGT8_9FLAO</name>
<evidence type="ECO:0000313" key="2">
    <source>
        <dbReference type="Proteomes" id="UP000196355"/>
    </source>
</evidence>
<dbReference type="EMBL" id="MVAG01000039">
    <property type="protein sequence ID" value="OVE62854.1"/>
    <property type="molecule type" value="Genomic_DNA"/>
</dbReference>
<sequence length="121" mass="14054">MKKTLLTVAFTCISLYGYSQYRQPTQYRDPQQLDISGLGNAMTTKQNRYNSNVSKIQNAINKIADHLRNLDISDERKQNLFNSFDAKCMKQMPEINYSSDLQSDQLVKFLYDCVNNQLKNN</sequence>
<proteinExistence type="predicted"/>
<comment type="caution">
    <text evidence="1">The sequence shown here is derived from an EMBL/GenBank/DDBJ whole genome shotgun (WGS) entry which is preliminary data.</text>
</comment>
<organism evidence="1 2">
    <name type="scientific">Chryseobacterium mucoviscidosis</name>
    <dbReference type="NCBI Taxonomy" id="1945581"/>
    <lineage>
        <taxon>Bacteria</taxon>
        <taxon>Pseudomonadati</taxon>
        <taxon>Bacteroidota</taxon>
        <taxon>Flavobacteriia</taxon>
        <taxon>Flavobacteriales</taxon>
        <taxon>Weeksellaceae</taxon>
        <taxon>Chryseobacterium group</taxon>
        <taxon>Chryseobacterium</taxon>
    </lineage>
</organism>
<dbReference type="AlphaFoldDB" id="A0A202CGT8"/>
<reference evidence="2" key="1">
    <citation type="submission" date="2017-02" db="EMBL/GenBank/DDBJ databases">
        <authorList>
            <person name="Tetz G."/>
            <person name="Tetz V."/>
        </authorList>
    </citation>
    <scope>NUCLEOTIDE SEQUENCE [LARGE SCALE GENOMIC DNA]</scope>
    <source>
        <strain evidence="2">VT16-26</strain>
    </source>
</reference>
<keyword evidence="2" id="KW-1185">Reference proteome</keyword>
<protein>
    <submittedName>
        <fullName evidence="1">Uncharacterized protein</fullName>
    </submittedName>
</protein>
<accession>A0A202CGT8</accession>
<gene>
    <name evidence="1" type="ORF">B0E34_01110</name>
</gene>
<dbReference type="Proteomes" id="UP000196355">
    <property type="component" value="Unassembled WGS sequence"/>
</dbReference>
<evidence type="ECO:0000313" key="1">
    <source>
        <dbReference type="EMBL" id="OVE62854.1"/>
    </source>
</evidence>
<dbReference type="RefSeq" id="WP_087706020.1">
    <property type="nucleotide sequence ID" value="NZ_MVAG01000039.1"/>
</dbReference>